<reference evidence="3" key="1">
    <citation type="submission" date="2016-10" db="EMBL/GenBank/DDBJ databases">
        <authorList>
            <person name="Varghese N."/>
            <person name="Submissions S."/>
        </authorList>
    </citation>
    <scope>NUCLEOTIDE SEQUENCE [LARGE SCALE GENOMIC DNA]</scope>
    <source>
        <strain evidence="3">DSM 23664</strain>
    </source>
</reference>
<sequence>MNHIISQIVELWKNEESVIDIENNLNLWFQGWNEWLMQHAIERIDKELYQQYKHKGWHVDNIEPRTVQFIFGKITYYRRRLKKE</sequence>
<dbReference type="InterPro" id="IPR009620">
    <property type="entry name" value="UPF0236"/>
</dbReference>
<gene>
    <name evidence="2" type="ORF">SAMN04488102_1151</name>
</gene>
<accession>A0A1I1KSW2</accession>
<feature type="non-terminal residue" evidence="2">
    <location>
        <position position="84"/>
    </location>
</feature>
<dbReference type="STRING" id="753702.SAMN04488102_1151"/>
<dbReference type="Pfam" id="PF06782">
    <property type="entry name" value="UPF0236"/>
    <property type="match status" value="1"/>
</dbReference>
<dbReference type="Proteomes" id="UP000199612">
    <property type="component" value="Unassembled WGS sequence"/>
</dbReference>
<dbReference type="RefSeq" id="WP_177188683.1">
    <property type="nucleotide sequence ID" value="NZ_FOLT01000015.1"/>
</dbReference>
<organism evidence="2 3">
    <name type="scientific">Alkalibacterium subtropicum</name>
    <dbReference type="NCBI Taxonomy" id="753702"/>
    <lineage>
        <taxon>Bacteria</taxon>
        <taxon>Bacillati</taxon>
        <taxon>Bacillota</taxon>
        <taxon>Bacilli</taxon>
        <taxon>Lactobacillales</taxon>
        <taxon>Carnobacteriaceae</taxon>
        <taxon>Alkalibacterium</taxon>
    </lineage>
</organism>
<dbReference type="AlphaFoldDB" id="A0A1I1KSW2"/>
<proteinExistence type="inferred from homology"/>
<evidence type="ECO:0000313" key="3">
    <source>
        <dbReference type="Proteomes" id="UP000199612"/>
    </source>
</evidence>
<evidence type="ECO:0000313" key="2">
    <source>
        <dbReference type="EMBL" id="SFC63705.1"/>
    </source>
</evidence>
<keyword evidence="3" id="KW-1185">Reference proteome</keyword>
<dbReference type="EMBL" id="FOLT01000015">
    <property type="protein sequence ID" value="SFC63705.1"/>
    <property type="molecule type" value="Genomic_DNA"/>
</dbReference>
<evidence type="ECO:0000256" key="1">
    <source>
        <dbReference type="ARBA" id="ARBA00006539"/>
    </source>
</evidence>
<name>A0A1I1KSW2_9LACT</name>
<comment type="similarity">
    <text evidence="1">Belongs to the UPF0236 family.</text>
</comment>
<protein>
    <submittedName>
        <fullName evidence="2">Uncharacterized protein family (UPF0236)</fullName>
    </submittedName>
</protein>